<sequence length="258" mass="29094">MRRTVKQMAKASGISVRMLHHYDAIGLLTPAEIGTNGYRYYGQAELLRLQQILFYRELGFPLATIGRVLDDPGFALEAALLAHRDRLGADIARYRRLIRTIDRTVETLRQETSMADDRFFEGFSPEKQAEWETELRARFGPEAESAFIDAKERMAALDADGRKALVEEMDTLHSAFADLAERRVPPTAPEAQALTARHHAWVCRSWTPTADAYAGLGRLYVEHPDFRATFEAVRPGLSLYLAQAMACYAETMLSPGER</sequence>
<dbReference type="SUPFAM" id="SSF89082">
    <property type="entry name" value="Antibiotic binding domain of TipA-like multidrug resistance regulators"/>
    <property type="match status" value="1"/>
</dbReference>
<keyword evidence="2" id="KW-0238">DNA-binding</keyword>
<dbReference type="InterPro" id="IPR012925">
    <property type="entry name" value="TipAS_dom"/>
</dbReference>
<dbReference type="InterPro" id="IPR009061">
    <property type="entry name" value="DNA-bd_dom_put_sf"/>
</dbReference>
<name>A0ABW0IK83_9HYPH</name>
<keyword evidence="4" id="KW-0804">Transcription</keyword>
<accession>A0ABW0IK83</accession>
<dbReference type="PANTHER" id="PTHR30204:SF90">
    <property type="entry name" value="HTH-TYPE TRANSCRIPTIONAL ACTIVATOR MTA"/>
    <property type="match status" value="1"/>
</dbReference>
<evidence type="ECO:0000256" key="4">
    <source>
        <dbReference type="ARBA" id="ARBA00023163"/>
    </source>
</evidence>
<evidence type="ECO:0000256" key="1">
    <source>
        <dbReference type="ARBA" id="ARBA00023015"/>
    </source>
</evidence>
<proteinExistence type="predicted"/>
<dbReference type="EMBL" id="JBHSLW010000005">
    <property type="protein sequence ID" value="MFC5418584.1"/>
    <property type="molecule type" value="Genomic_DNA"/>
</dbReference>
<dbReference type="InterPro" id="IPR047057">
    <property type="entry name" value="MerR_fam"/>
</dbReference>
<dbReference type="PANTHER" id="PTHR30204">
    <property type="entry name" value="REDOX-CYCLING DRUG-SENSING TRANSCRIPTIONAL ACTIVATOR SOXR"/>
    <property type="match status" value="1"/>
</dbReference>
<dbReference type="SUPFAM" id="SSF46955">
    <property type="entry name" value="Putative DNA-binding domain"/>
    <property type="match status" value="1"/>
</dbReference>
<dbReference type="Gene3D" id="1.10.490.50">
    <property type="entry name" value="Antibiotic binding domain of TipA-like multidrug resistance regulators"/>
    <property type="match status" value="1"/>
</dbReference>
<reference evidence="7" key="1">
    <citation type="journal article" date="2019" name="Int. J. Syst. Evol. Microbiol.">
        <title>The Global Catalogue of Microorganisms (GCM) 10K type strain sequencing project: providing services to taxonomists for standard genome sequencing and annotation.</title>
        <authorList>
            <consortium name="The Broad Institute Genomics Platform"/>
            <consortium name="The Broad Institute Genome Sequencing Center for Infectious Disease"/>
            <person name="Wu L."/>
            <person name="Ma J."/>
        </authorList>
    </citation>
    <scope>NUCLEOTIDE SEQUENCE [LARGE SCALE GENOMIC DNA]</scope>
    <source>
        <strain evidence="7">NCAIM B.01391</strain>
    </source>
</reference>
<dbReference type="Proteomes" id="UP001596053">
    <property type="component" value="Unassembled WGS sequence"/>
</dbReference>
<keyword evidence="1" id="KW-0805">Transcription regulation</keyword>
<organism evidence="6 7">
    <name type="scientific">Bosea eneae</name>
    <dbReference type="NCBI Taxonomy" id="151454"/>
    <lineage>
        <taxon>Bacteria</taxon>
        <taxon>Pseudomonadati</taxon>
        <taxon>Pseudomonadota</taxon>
        <taxon>Alphaproteobacteria</taxon>
        <taxon>Hyphomicrobiales</taxon>
        <taxon>Boseaceae</taxon>
        <taxon>Bosea</taxon>
    </lineage>
</organism>
<evidence type="ECO:0000259" key="5">
    <source>
        <dbReference type="PROSITE" id="PS50937"/>
    </source>
</evidence>
<dbReference type="Pfam" id="PF13411">
    <property type="entry name" value="MerR_1"/>
    <property type="match status" value="1"/>
</dbReference>
<dbReference type="Pfam" id="PF07739">
    <property type="entry name" value="TipAS"/>
    <property type="match status" value="1"/>
</dbReference>
<evidence type="ECO:0000256" key="3">
    <source>
        <dbReference type="ARBA" id="ARBA00023159"/>
    </source>
</evidence>
<dbReference type="InterPro" id="IPR036244">
    <property type="entry name" value="TipA-like_antibiotic-bd"/>
</dbReference>
<dbReference type="CDD" id="cd01106">
    <property type="entry name" value="HTH_TipAL-Mta"/>
    <property type="match status" value="1"/>
</dbReference>
<keyword evidence="3" id="KW-0010">Activator</keyword>
<dbReference type="PROSITE" id="PS50937">
    <property type="entry name" value="HTH_MERR_2"/>
    <property type="match status" value="1"/>
</dbReference>
<evidence type="ECO:0000313" key="7">
    <source>
        <dbReference type="Proteomes" id="UP001596053"/>
    </source>
</evidence>
<dbReference type="RefSeq" id="WP_377795870.1">
    <property type="nucleotide sequence ID" value="NZ_JBHSLW010000005.1"/>
</dbReference>
<gene>
    <name evidence="6" type="ORF">ACFPOB_03295</name>
</gene>
<feature type="domain" description="HTH merR-type" evidence="5">
    <location>
        <begin position="1"/>
        <end position="71"/>
    </location>
</feature>
<protein>
    <submittedName>
        <fullName evidence="6">MerR family transcriptional regulator</fullName>
    </submittedName>
</protein>
<dbReference type="Gene3D" id="1.10.1660.10">
    <property type="match status" value="1"/>
</dbReference>
<dbReference type="PRINTS" id="PR00040">
    <property type="entry name" value="HTHMERR"/>
</dbReference>
<dbReference type="SMART" id="SM00422">
    <property type="entry name" value="HTH_MERR"/>
    <property type="match status" value="1"/>
</dbReference>
<keyword evidence="7" id="KW-1185">Reference proteome</keyword>
<dbReference type="InterPro" id="IPR000551">
    <property type="entry name" value="MerR-type_HTH_dom"/>
</dbReference>
<comment type="caution">
    <text evidence="6">The sequence shown here is derived from an EMBL/GenBank/DDBJ whole genome shotgun (WGS) entry which is preliminary data.</text>
</comment>
<evidence type="ECO:0000313" key="6">
    <source>
        <dbReference type="EMBL" id="MFC5418584.1"/>
    </source>
</evidence>
<evidence type="ECO:0000256" key="2">
    <source>
        <dbReference type="ARBA" id="ARBA00023125"/>
    </source>
</evidence>